<evidence type="ECO:0000256" key="3">
    <source>
        <dbReference type="ARBA" id="ARBA00020071"/>
    </source>
</evidence>
<keyword evidence="4" id="KW-0732">Signal</keyword>
<protein>
    <recommendedName>
        <fullName evidence="3">Chitooligosaccharide deacetylase</fullName>
    </recommendedName>
    <alternativeName>
        <fullName evidence="5">Nodulation protein B</fullName>
    </alternativeName>
</protein>
<evidence type="ECO:0000256" key="4">
    <source>
        <dbReference type="ARBA" id="ARBA00022729"/>
    </source>
</evidence>
<dbReference type="PANTHER" id="PTHR34216">
    <property type="match status" value="1"/>
</dbReference>
<dbReference type="PATRIC" id="fig|1293439.3.peg.2432"/>
<dbReference type="InterPro" id="IPR011330">
    <property type="entry name" value="Glyco_hydro/deAcase_b/a-brl"/>
</dbReference>
<evidence type="ECO:0000256" key="5">
    <source>
        <dbReference type="ARBA" id="ARBA00032976"/>
    </source>
</evidence>
<reference evidence="7 8" key="1">
    <citation type="submission" date="2015-03" db="EMBL/GenBank/DDBJ databases">
        <authorList>
            <person name="Lepp D."/>
            <person name="Hassan Y.I."/>
            <person name="Li X.-Z."/>
            <person name="Zhou T."/>
        </authorList>
    </citation>
    <scope>NUCLEOTIDE SEQUENCE [LARGE SCALE GENOMIC DNA]</scope>
    <source>
        <strain evidence="7 8">E84</strain>
    </source>
</reference>
<dbReference type="GO" id="GO:0016810">
    <property type="term" value="F:hydrolase activity, acting on carbon-nitrogen (but not peptide) bonds"/>
    <property type="evidence" value="ECO:0007669"/>
    <property type="project" value="InterPro"/>
</dbReference>
<comment type="similarity">
    <text evidence="2">Belongs to the polysaccharide deacetylase family.</text>
</comment>
<feature type="domain" description="NodB homology" evidence="6">
    <location>
        <begin position="83"/>
        <end position="336"/>
    </location>
</feature>
<dbReference type="PROSITE" id="PS51677">
    <property type="entry name" value="NODB"/>
    <property type="match status" value="1"/>
</dbReference>
<dbReference type="STRING" id="1293439.WH87_13505"/>
<dbReference type="Gene3D" id="3.20.20.370">
    <property type="entry name" value="Glycoside hydrolase/deacetylase"/>
    <property type="match status" value="1"/>
</dbReference>
<dbReference type="EMBL" id="LANJ01000020">
    <property type="protein sequence ID" value="KKC36652.1"/>
    <property type="molecule type" value="Genomic_DNA"/>
</dbReference>
<organism evidence="7 8">
    <name type="scientific">Devosia epidermidihirudinis</name>
    <dbReference type="NCBI Taxonomy" id="1293439"/>
    <lineage>
        <taxon>Bacteria</taxon>
        <taxon>Pseudomonadati</taxon>
        <taxon>Pseudomonadota</taxon>
        <taxon>Alphaproteobacteria</taxon>
        <taxon>Hyphomicrobiales</taxon>
        <taxon>Devosiaceae</taxon>
        <taxon>Devosia</taxon>
    </lineage>
</organism>
<evidence type="ECO:0000256" key="2">
    <source>
        <dbReference type="ARBA" id="ARBA00010973"/>
    </source>
</evidence>
<dbReference type="Pfam" id="PF01522">
    <property type="entry name" value="Polysacc_deac_1"/>
    <property type="match status" value="1"/>
</dbReference>
<dbReference type="Proteomes" id="UP000033411">
    <property type="component" value="Unassembled WGS sequence"/>
</dbReference>
<dbReference type="CDD" id="cd10968">
    <property type="entry name" value="CE4_Mlr8448_like_5s"/>
    <property type="match status" value="1"/>
</dbReference>
<sequence length="336" mass="37232">MFEALWLSRLPGLLRQLSASRGVIFTMHRVLPEAPAAFSPNAILQVRPDFLEYVIERLGEIGVDIVSLDEAIERLAAPEKGRPFAVLTFDDAYKDNLHYALPILRSLGAPFTLYVPTALVDGVGEVWWQAIEDIIARQDAIALNPGGETDYVDTRTVAQKQAAYDTVYWQMRKMPEAERVALMRSFASAYGYSLEAQCRGLVMDWQELKAFADEPLCTIGAHTVHHYELAKLPVDQARSEMAQSADVLFAQFGKRPVHISYPIGGAASAGEREFVLARELGFKSGVTTRPGGLYPHHVQSLHALPRVSLNGYFQSRRYVDVFATGAVFSVMGKLTG</sequence>
<evidence type="ECO:0000259" key="6">
    <source>
        <dbReference type="PROSITE" id="PS51677"/>
    </source>
</evidence>
<dbReference type="InterPro" id="IPR051398">
    <property type="entry name" value="Polysacch_Deacetylase"/>
</dbReference>
<proteinExistence type="inferred from homology"/>
<dbReference type="AlphaFoldDB" id="A0A0F5Q6T2"/>
<dbReference type="SUPFAM" id="SSF88713">
    <property type="entry name" value="Glycoside hydrolase/deacetylase"/>
    <property type="match status" value="1"/>
</dbReference>
<evidence type="ECO:0000313" key="8">
    <source>
        <dbReference type="Proteomes" id="UP000033411"/>
    </source>
</evidence>
<name>A0A0F5Q6T2_9HYPH</name>
<dbReference type="GO" id="GO:0005975">
    <property type="term" value="P:carbohydrate metabolic process"/>
    <property type="evidence" value="ECO:0007669"/>
    <property type="project" value="InterPro"/>
</dbReference>
<comment type="function">
    <text evidence="1">Is involved in generating a small heat-stable compound (Nod), an acylated oligomer of N-acetylglucosamine, that stimulates mitosis in various plant protoplasts.</text>
</comment>
<accession>A0A0F5Q6T2</accession>
<dbReference type="PANTHER" id="PTHR34216:SF7">
    <property type="entry name" value="POLY-BETA-1,6-N-ACETYL-D-GLUCOSAMINE N-DEACETYLASE"/>
    <property type="match status" value="1"/>
</dbReference>
<dbReference type="InterPro" id="IPR002509">
    <property type="entry name" value="NODB_dom"/>
</dbReference>
<evidence type="ECO:0000256" key="1">
    <source>
        <dbReference type="ARBA" id="ARBA00003236"/>
    </source>
</evidence>
<comment type="caution">
    <text evidence="7">The sequence shown here is derived from an EMBL/GenBank/DDBJ whole genome shotgun (WGS) entry which is preliminary data.</text>
</comment>
<gene>
    <name evidence="7" type="ORF">WH87_13505</name>
</gene>
<evidence type="ECO:0000313" key="7">
    <source>
        <dbReference type="EMBL" id="KKC36652.1"/>
    </source>
</evidence>
<keyword evidence="8" id="KW-1185">Reference proteome</keyword>